<dbReference type="GO" id="GO:0005576">
    <property type="term" value="C:extracellular region"/>
    <property type="evidence" value="ECO:0007669"/>
    <property type="project" value="UniProtKB-SubCell"/>
</dbReference>
<evidence type="ECO:0000256" key="5">
    <source>
        <dbReference type="ARBA" id="ARBA00022723"/>
    </source>
</evidence>
<dbReference type="GO" id="GO:0008270">
    <property type="term" value="F:zinc ion binding"/>
    <property type="evidence" value="ECO:0007669"/>
    <property type="project" value="UniProtKB-UniRule"/>
</dbReference>
<protein>
    <recommendedName>
        <fullName evidence="12">Zinc metalloproteinase</fullName>
    </recommendedName>
</protein>
<dbReference type="CDD" id="cd04280">
    <property type="entry name" value="ZnMc_astacin_like"/>
    <property type="match status" value="1"/>
</dbReference>
<dbReference type="Pfam" id="PF01400">
    <property type="entry name" value="Astacin"/>
    <property type="match status" value="1"/>
</dbReference>
<keyword evidence="3" id="KW-0245">EGF-like domain</keyword>
<reference evidence="16 17" key="1">
    <citation type="submission" date="2014-10" db="EMBL/GenBank/DDBJ databases">
        <title>Draft genome of the hookworm Ancylostoma caninum.</title>
        <authorList>
            <person name="Mitreva M."/>
        </authorList>
    </citation>
    <scope>NUCLEOTIDE SEQUENCE [LARGE SCALE GENOMIC DNA]</scope>
    <source>
        <strain evidence="16 17">Baltimore</strain>
    </source>
</reference>
<dbReference type="PANTHER" id="PTHR10127:SF780">
    <property type="entry name" value="METALLOENDOPEPTIDASE"/>
    <property type="match status" value="1"/>
</dbReference>
<keyword evidence="10" id="KW-1015">Disulfide bond</keyword>
<evidence type="ECO:0000256" key="4">
    <source>
        <dbReference type="ARBA" id="ARBA00022670"/>
    </source>
</evidence>
<keyword evidence="9 13" id="KW-0482">Metalloprotease</keyword>
<dbReference type="PROSITE" id="PS51864">
    <property type="entry name" value="ASTACIN"/>
    <property type="match status" value="1"/>
</dbReference>
<feature type="chain" id="PRO_5016477335" description="Zinc metalloproteinase" evidence="12 14">
    <location>
        <begin position="23"/>
        <end position="384"/>
    </location>
</feature>
<dbReference type="InterPro" id="IPR006026">
    <property type="entry name" value="Peptidase_Metallo"/>
</dbReference>
<comment type="caution">
    <text evidence="16">The sequence shown here is derived from an EMBL/GenBank/DDBJ whole genome shotgun (WGS) entry which is preliminary data.</text>
</comment>
<keyword evidence="2 12" id="KW-0964">Secreted</keyword>
<feature type="domain" description="Peptidase M12A" evidence="15">
    <location>
        <begin position="68"/>
        <end position="267"/>
    </location>
</feature>
<evidence type="ECO:0000256" key="6">
    <source>
        <dbReference type="ARBA" id="ARBA00022729"/>
    </source>
</evidence>
<sequence length="384" mass="43924">MFIKRSLLYLTILGIFFVNAISESDTVEGSREKREARELYDEQGGRTFVVEGDILLTREEASNRHKRQTQRRNASNENLWMDGVKYVFDGKASQKLKDGFTLAAKAWEKDTCINFTLVENQKDVEGKDYLLVTYDDNDTDGCLSHVGKLGGYQPIYLGNGCETFLHAAHEVGHALGMYHTQSRHDRDEYISVKDENVKGYEEQFKKMTTDQNENYGFPYDYGSIMHYGSPIDKPWMVPVDENYKTTMGSPFISFIDLYMMNKHYKCTVASDGWQMLTAQVFKGKDDGSYATCTYWITAPDDKKIELEIESVNTKENTVGCAKGGVEIKANANHTLTGYRYCVEPDEKIKSHTNRVPVILYMGEPHFSTTLELKYRAVKEFVHSL</sequence>
<proteinExistence type="predicted"/>
<dbReference type="InterPro" id="IPR017050">
    <property type="entry name" value="Metallopeptidase_nem"/>
</dbReference>
<gene>
    <name evidence="16" type="ORF">ANCCAN_01961</name>
</gene>
<dbReference type="OrthoDB" id="5852342at2759"/>
<evidence type="ECO:0000256" key="10">
    <source>
        <dbReference type="ARBA" id="ARBA00023157"/>
    </source>
</evidence>
<evidence type="ECO:0000256" key="1">
    <source>
        <dbReference type="ARBA" id="ARBA00004613"/>
    </source>
</evidence>
<keyword evidence="4 13" id="KW-0645">Protease</keyword>
<dbReference type="SUPFAM" id="SSF49854">
    <property type="entry name" value="Spermadhesin, CUB domain"/>
    <property type="match status" value="1"/>
</dbReference>
<name>A0A368H5I4_ANCCA</name>
<dbReference type="GO" id="GO:0006508">
    <property type="term" value="P:proteolysis"/>
    <property type="evidence" value="ECO:0007669"/>
    <property type="project" value="UniProtKB-KW"/>
</dbReference>
<dbReference type="PRINTS" id="PR00480">
    <property type="entry name" value="ASTACIN"/>
</dbReference>
<dbReference type="InterPro" id="IPR034035">
    <property type="entry name" value="Astacin-like_dom"/>
</dbReference>
<dbReference type="PIRSF" id="PIRSF036365">
    <property type="entry name" value="Astacin_nematoda"/>
    <property type="match status" value="1"/>
</dbReference>
<dbReference type="STRING" id="29170.A0A368H5I4"/>
<evidence type="ECO:0000256" key="7">
    <source>
        <dbReference type="ARBA" id="ARBA00022801"/>
    </source>
</evidence>
<accession>A0A368H5I4</accession>
<keyword evidence="8 13" id="KW-0862">Zinc</keyword>
<dbReference type="Proteomes" id="UP000252519">
    <property type="component" value="Unassembled WGS sequence"/>
</dbReference>
<keyword evidence="5 13" id="KW-0479">Metal-binding</keyword>
<dbReference type="InterPro" id="IPR024079">
    <property type="entry name" value="MetalloPept_cat_dom_sf"/>
</dbReference>
<evidence type="ECO:0000313" key="16">
    <source>
        <dbReference type="EMBL" id="RCN51873.1"/>
    </source>
</evidence>
<dbReference type="InterPro" id="IPR035914">
    <property type="entry name" value="Sperma_CUB_dom_sf"/>
</dbReference>
<comment type="cofactor">
    <cofactor evidence="13 14">
        <name>Zn(2+)</name>
        <dbReference type="ChEBI" id="CHEBI:29105"/>
    </cofactor>
    <text evidence="13 14">Binds 1 zinc ion per subunit.</text>
</comment>
<keyword evidence="7 13" id="KW-0378">Hydrolase</keyword>
<evidence type="ECO:0000256" key="12">
    <source>
        <dbReference type="PIRNR" id="PIRNR036365"/>
    </source>
</evidence>
<dbReference type="GO" id="GO:0018996">
    <property type="term" value="P:molting cycle, collagen and cuticulin-based cuticle"/>
    <property type="evidence" value="ECO:0007669"/>
    <property type="project" value="InterPro"/>
</dbReference>
<feature type="signal peptide" evidence="12 14">
    <location>
        <begin position="1"/>
        <end position="22"/>
    </location>
</feature>
<organism evidence="16 17">
    <name type="scientific">Ancylostoma caninum</name>
    <name type="common">Dog hookworm</name>
    <dbReference type="NCBI Taxonomy" id="29170"/>
    <lineage>
        <taxon>Eukaryota</taxon>
        <taxon>Metazoa</taxon>
        <taxon>Ecdysozoa</taxon>
        <taxon>Nematoda</taxon>
        <taxon>Chromadorea</taxon>
        <taxon>Rhabditida</taxon>
        <taxon>Rhabditina</taxon>
        <taxon>Rhabditomorpha</taxon>
        <taxon>Strongyloidea</taxon>
        <taxon>Ancylostomatidae</taxon>
        <taxon>Ancylostomatinae</taxon>
        <taxon>Ancylostoma</taxon>
    </lineage>
</organism>
<comment type="subcellular location">
    <subcellularLocation>
        <location evidence="1 12">Secreted</location>
    </subcellularLocation>
</comment>
<feature type="binding site" evidence="13">
    <location>
        <position position="179"/>
    </location>
    <ligand>
        <name>Zn(2+)</name>
        <dbReference type="ChEBI" id="CHEBI:29105"/>
        <note>catalytic</note>
    </ligand>
</feature>
<feature type="active site" evidence="13">
    <location>
        <position position="170"/>
    </location>
</feature>
<evidence type="ECO:0000256" key="11">
    <source>
        <dbReference type="ARBA" id="ARBA00023180"/>
    </source>
</evidence>
<keyword evidence="11" id="KW-0325">Glycoprotein</keyword>
<keyword evidence="17" id="KW-1185">Reference proteome</keyword>
<evidence type="ECO:0000256" key="3">
    <source>
        <dbReference type="ARBA" id="ARBA00022536"/>
    </source>
</evidence>
<keyword evidence="6 12" id="KW-0732">Signal</keyword>
<dbReference type="Gene3D" id="3.40.390.10">
    <property type="entry name" value="Collagenase (Catalytic Domain)"/>
    <property type="match status" value="1"/>
</dbReference>
<dbReference type="Pfam" id="PF00431">
    <property type="entry name" value="CUB"/>
    <property type="match status" value="1"/>
</dbReference>
<evidence type="ECO:0000313" key="17">
    <source>
        <dbReference type="Proteomes" id="UP000252519"/>
    </source>
</evidence>
<dbReference type="PANTHER" id="PTHR10127">
    <property type="entry name" value="DISCOIDIN, CUB, EGF, LAMININ , AND ZINC METALLOPROTEASE DOMAIN CONTAINING"/>
    <property type="match status" value="1"/>
</dbReference>
<feature type="binding site" evidence="13">
    <location>
        <position position="173"/>
    </location>
    <ligand>
        <name>Zn(2+)</name>
        <dbReference type="ChEBI" id="CHEBI:29105"/>
        <note>catalytic</note>
    </ligand>
</feature>
<dbReference type="Gene3D" id="2.60.120.290">
    <property type="entry name" value="Spermadhesin, CUB domain"/>
    <property type="match status" value="1"/>
</dbReference>
<dbReference type="EMBL" id="JOJR01000010">
    <property type="protein sequence ID" value="RCN51873.1"/>
    <property type="molecule type" value="Genomic_DNA"/>
</dbReference>
<evidence type="ECO:0000259" key="15">
    <source>
        <dbReference type="PROSITE" id="PS51864"/>
    </source>
</evidence>
<dbReference type="InterPro" id="IPR001506">
    <property type="entry name" value="Peptidase_M12A"/>
</dbReference>
<dbReference type="GO" id="GO:0004222">
    <property type="term" value="F:metalloendopeptidase activity"/>
    <property type="evidence" value="ECO:0007669"/>
    <property type="project" value="UniProtKB-UniRule"/>
</dbReference>
<evidence type="ECO:0000256" key="9">
    <source>
        <dbReference type="ARBA" id="ARBA00023049"/>
    </source>
</evidence>
<dbReference type="InterPro" id="IPR000859">
    <property type="entry name" value="CUB_dom"/>
</dbReference>
<dbReference type="SMART" id="SM00235">
    <property type="entry name" value="ZnMc"/>
    <property type="match status" value="1"/>
</dbReference>
<evidence type="ECO:0000256" key="13">
    <source>
        <dbReference type="PROSITE-ProRule" id="PRU01211"/>
    </source>
</evidence>
<evidence type="ECO:0000256" key="2">
    <source>
        <dbReference type="ARBA" id="ARBA00022525"/>
    </source>
</evidence>
<evidence type="ECO:0000256" key="14">
    <source>
        <dbReference type="RuleBase" id="RU361183"/>
    </source>
</evidence>
<dbReference type="SUPFAM" id="SSF55486">
    <property type="entry name" value="Metalloproteases ('zincins'), catalytic domain"/>
    <property type="match status" value="1"/>
</dbReference>
<feature type="binding site" evidence="13">
    <location>
        <position position="169"/>
    </location>
    <ligand>
        <name>Zn(2+)</name>
        <dbReference type="ChEBI" id="CHEBI:29105"/>
        <note>catalytic</note>
    </ligand>
</feature>
<evidence type="ECO:0000256" key="8">
    <source>
        <dbReference type="ARBA" id="ARBA00022833"/>
    </source>
</evidence>
<dbReference type="AlphaFoldDB" id="A0A368H5I4"/>
<comment type="caution">
    <text evidence="13">Lacks conserved residue(s) required for the propagation of feature annotation.</text>
</comment>